<dbReference type="SUPFAM" id="SSF69279">
    <property type="entry name" value="Phage tail proteins"/>
    <property type="match status" value="1"/>
</dbReference>
<dbReference type="InterPro" id="IPR006531">
    <property type="entry name" value="Gp5/Vgr_OB"/>
</dbReference>
<dbReference type="AlphaFoldDB" id="A0AAU1ICI9"/>
<evidence type="ECO:0000259" key="1">
    <source>
        <dbReference type="Pfam" id="PF04717"/>
    </source>
</evidence>
<evidence type="ECO:0000313" key="2">
    <source>
        <dbReference type="EMBL" id="WTP91424.1"/>
    </source>
</evidence>
<protein>
    <submittedName>
        <fullName evidence="2">Phage baseplate assembly protein V</fullName>
    </submittedName>
</protein>
<name>A0AAU1ICI9_9ACTN</name>
<feature type="domain" description="Gp5/Type VI secretion system Vgr protein OB-fold" evidence="1">
    <location>
        <begin position="419"/>
        <end position="492"/>
    </location>
</feature>
<dbReference type="InterPro" id="IPR037026">
    <property type="entry name" value="Vgr_OB-fold_dom_sf"/>
</dbReference>
<dbReference type="Pfam" id="PF04717">
    <property type="entry name" value="Phage_base_V"/>
    <property type="match status" value="1"/>
</dbReference>
<accession>A0AAU1ICI9</accession>
<reference evidence="2" key="1">
    <citation type="submission" date="2022-10" db="EMBL/GenBank/DDBJ databases">
        <title>The complete genomes of actinobacterial strains from the NBC collection.</title>
        <authorList>
            <person name="Joergensen T.S."/>
            <person name="Alvarez Arevalo M."/>
            <person name="Sterndorff E.B."/>
            <person name="Faurdal D."/>
            <person name="Vuksanovic O."/>
            <person name="Mourched A.-S."/>
            <person name="Charusanti P."/>
            <person name="Shaw S."/>
            <person name="Blin K."/>
            <person name="Weber T."/>
        </authorList>
    </citation>
    <scope>NUCLEOTIDE SEQUENCE</scope>
    <source>
        <strain evidence="2">NBC 00180</strain>
    </source>
</reference>
<dbReference type="EMBL" id="CP108140">
    <property type="protein sequence ID" value="WTP91424.1"/>
    <property type="molecule type" value="Genomic_DNA"/>
</dbReference>
<proteinExistence type="predicted"/>
<organism evidence="2">
    <name type="scientific">Streptomyces sp. NBC_00180</name>
    <dbReference type="NCBI Taxonomy" id="2903632"/>
    <lineage>
        <taxon>Bacteria</taxon>
        <taxon>Bacillati</taxon>
        <taxon>Actinomycetota</taxon>
        <taxon>Actinomycetes</taxon>
        <taxon>Kitasatosporales</taxon>
        <taxon>Streptomycetaceae</taxon>
        <taxon>Streptomyces</taxon>
    </lineage>
</organism>
<dbReference type="SUPFAM" id="SSF69255">
    <property type="entry name" value="gp5 N-terminal domain-like"/>
    <property type="match status" value="1"/>
</dbReference>
<gene>
    <name evidence="2" type="ORF">OG477_41800</name>
</gene>
<sequence length="647" mass="68144">MFSNLLSQAAETVRPGVLVGEVFPAALPLSPLVSDRLVRVSVDTHLHMPDMFELVFLESSTTNSAMESGLMIGSWVVITGKAAGVPDASELMGGEVTSIEAVCENMQVLTVVRGLDRSHRLQHARRTRVFTQETDSSIAMQIAEGAGLVPMEVEPTLTIHTHMPQVNQTDWEFLKQRAREIGYETGVRDGVFYFRKASGSGLLSLLPGFDLTYKKNLLSFQPSVTSANLTSMVEVRSWDSDNAKAMVAREAVSGSTADLMDITLKPAVLAWRAAGLNVPIPPPPPANPRLAAQLLSLPNPNAFVVNDRPAGDGLLPEMAVADAAAGLAEQIGSTYAEAEGVAIGHPDIQAGRAVSVDGVPLQFEGKWWVTRAQHVFDADDGGYRTRFWVSGRHDRSLLGLTSMGASQGAPPRIEGLLCGIVTDTGDTGLPPKGRVKVMLPVLSPSYVTDWARVVQVGAGADGGAYFLPEVGDEVLVGFEFGDVRRPYVIGGLLNNNSSYHLDGLGGPAVMPPVAGQVVRRGFASPTGNRLTFHDVATVGGPSLQSSVVLGTKSENIALSIDQKMGTVTLSCKPVPPESSNPAGTITIECGEGGTININSGQGGKVNVEGGAEVAVKALKISLTAETSIEMSAPQSIALKSPSIDLGA</sequence>
<dbReference type="Gene3D" id="2.40.50.230">
    <property type="entry name" value="Gp5 N-terminal domain"/>
    <property type="match status" value="1"/>
</dbReference>